<evidence type="ECO:0000259" key="5">
    <source>
        <dbReference type="Pfam" id="PF01979"/>
    </source>
</evidence>
<dbReference type="UniPathway" id="UPA00603">
    <property type="reaction ID" value="UER00660"/>
</dbReference>
<dbReference type="GO" id="GO:0005829">
    <property type="term" value="C:cytosol"/>
    <property type="evidence" value="ECO:0007669"/>
    <property type="project" value="TreeGrafter"/>
</dbReference>
<dbReference type="GO" id="GO:0008270">
    <property type="term" value="F:zinc ion binding"/>
    <property type="evidence" value="ECO:0007669"/>
    <property type="project" value="TreeGrafter"/>
</dbReference>
<dbReference type="AlphaFoldDB" id="A0A7S1FP47"/>
<protein>
    <recommendedName>
        <fullName evidence="5">Amidohydrolase-related domain-containing protein</fullName>
    </recommendedName>
</protein>
<dbReference type="GO" id="GO:0006147">
    <property type="term" value="P:guanine catabolic process"/>
    <property type="evidence" value="ECO:0007669"/>
    <property type="project" value="UniProtKB-UniPathway"/>
</dbReference>
<comment type="cofactor">
    <cofactor evidence="1">
        <name>Zn(2+)</name>
        <dbReference type="ChEBI" id="CHEBI:29105"/>
    </cofactor>
</comment>
<dbReference type="InterPro" id="IPR051607">
    <property type="entry name" value="Metallo-dep_hydrolases"/>
</dbReference>
<evidence type="ECO:0000256" key="3">
    <source>
        <dbReference type="ARBA" id="ARBA00022801"/>
    </source>
</evidence>
<dbReference type="Gene3D" id="2.30.40.10">
    <property type="entry name" value="Urease, subunit C, domain 1"/>
    <property type="match status" value="1"/>
</dbReference>
<evidence type="ECO:0000256" key="4">
    <source>
        <dbReference type="ARBA" id="ARBA00022833"/>
    </source>
</evidence>
<proteinExistence type="predicted"/>
<feature type="domain" description="Amidohydrolase-related" evidence="5">
    <location>
        <begin position="98"/>
        <end position="512"/>
    </location>
</feature>
<dbReference type="PANTHER" id="PTHR11271:SF6">
    <property type="entry name" value="GUANINE DEAMINASE"/>
    <property type="match status" value="1"/>
</dbReference>
<dbReference type="InterPro" id="IPR011059">
    <property type="entry name" value="Metal-dep_hydrolase_composite"/>
</dbReference>
<evidence type="ECO:0000256" key="1">
    <source>
        <dbReference type="ARBA" id="ARBA00001947"/>
    </source>
</evidence>
<dbReference type="SUPFAM" id="SSF51338">
    <property type="entry name" value="Composite domain of metallo-dependent hydrolases"/>
    <property type="match status" value="1"/>
</dbReference>
<name>A0A7S1FP47_9STRA</name>
<keyword evidence="4" id="KW-0862">Zinc</keyword>
<dbReference type="GO" id="GO:0008892">
    <property type="term" value="F:guanine deaminase activity"/>
    <property type="evidence" value="ECO:0007669"/>
    <property type="project" value="TreeGrafter"/>
</dbReference>
<evidence type="ECO:0000256" key="2">
    <source>
        <dbReference type="ARBA" id="ARBA00022723"/>
    </source>
</evidence>
<dbReference type="Gene3D" id="3.20.20.140">
    <property type="entry name" value="Metal-dependent hydrolases"/>
    <property type="match status" value="1"/>
</dbReference>
<reference evidence="6" key="1">
    <citation type="submission" date="2021-01" db="EMBL/GenBank/DDBJ databases">
        <authorList>
            <person name="Corre E."/>
            <person name="Pelletier E."/>
            <person name="Niang G."/>
            <person name="Scheremetjew M."/>
            <person name="Finn R."/>
            <person name="Kale V."/>
            <person name="Holt S."/>
            <person name="Cochrane G."/>
            <person name="Meng A."/>
            <person name="Brown T."/>
            <person name="Cohen L."/>
        </authorList>
    </citation>
    <scope>NUCLEOTIDE SEQUENCE</scope>
    <source>
        <strain evidence="6">308</strain>
    </source>
</reference>
<dbReference type="InterPro" id="IPR006680">
    <property type="entry name" value="Amidohydro-rel"/>
</dbReference>
<dbReference type="PANTHER" id="PTHR11271">
    <property type="entry name" value="GUANINE DEAMINASE"/>
    <property type="match status" value="1"/>
</dbReference>
<dbReference type="SUPFAM" id="SSF51556">
    <property type="entry name" value="Metallo-dependent hydrolases"/>
    <property type="match status" value="1"/>
</dbReference>
<sequence length="518" mass="56517">MKGKRVFHGTVALPVFPSWRSSDCTEPCHWDKKSPLGTTVLLENQVIVVSLSCGKIEAIGHASEPWAKKILQTSSIAGASIDSEREENYFVELGPSEIICPGFVDCHIHAPQFSYCGTATDRPLMGPDGWLEKYTFPAERSLGEDAERARHVFESVVDRTLRCGTTTACYFATVKANPTKILVDVMAERGQRGFAGNVCMDRCGPGDYIMSTEENIAETREVIEFILSHGSGGIVQPIITPRFIPSCTPQLMEALGNLKKEYDERLGGNGIHVQSHISESDDEVIFSREIDLADRDLIGVDGAASRTDTEIFDSHGLLSRNCMMAHGTHLTDSDLSILGERGVGIAHCALSNYYFSGRTLHVKHLLEKGVRVGMGTDVAGGYSPSMMDAARCTVVASRGLQQTMRAVNDAMESIETRSKGAAGSGNEHIDPTIDYLHAFYLATLGGASALGIHEKVGTFKKGMEFDAIILNVSVGKNICIFDTDNVQDIFQKLCTQGDDRNVVKVYVKGREVVNNLRQ</sequence>
<dbReference type="InterPro" id="IPR032466">
    <property type="entry name" value="Metal_Hydrolase"/>
</dbReference>
<dbReference type="Pfam" id="PF01979">
    <property type="entry name" value="Amidohydro_1"/>
    <property type="match status" value="1"/>
</dbReference>
<dbReference type="EMBL" id="HBFR01011045">
    <property type="protein sequence ID" value="CAD8880778.1"/>
    <property type="molecule type" value="Transcribed_RNA"/>
</dbReference>
<organism evidence="6">
    <name type="scientific">Corethron hystrix</name>
    <dbReference type="NCBI Taxonomy" id="216773"/>
    <lineage>
        <taxon>Eukaryota</taxon>
        <taxon>Sar</taxon>
        <taxon>Stramenopiles</taxon>
        <taxon>Ochrophyta</taxon>
        <taxon>Bacillariophyta</taxon>
        <taxon>Coscinodiscophyceae</taxon>
        <taxon>Corethrophycidae</taxon>
        <taxon>Corethrales</taxon>
        <taxon>Corethraceae</taxon>
        <taxon>Corethron</taxon>
    </lineage>
</organism>
<keyword evidence="3" id="KW-0378">Hydrolase</keyword>
<keyword evidence="2" id="KW-0479">Metal-binding</keyword>
<accession>A0A7S1FP47</accession>
<evidence type="ECO:0000313" key="6">
    <source>
        <dbReference type="EMBL" id="CAD8880778.1"/>
    </source>
</evidence>
<gene>
    <name evidence="6" type="ORF">CHYS00102_LOCUS7964</name>
</gene>